<dbReference type="AlphaFoldDB" id="A0A3N1GSF9"/>
<feature type="region of interest" description="Disordered" evidence="1">
    <location>
        <begin position="183"/>
        <end position="210"/>
    </location>
</feature>
<sequence>MTGESAFSSALIEVPPAEAATGATKVVWTPEHGPLTVTIPPGTVDGAVVWVPTPAGTVAVTIRVPTALTPPPVTAPPFPASGPPTATPPFPASGPPAAPPLPASGPPAAAYPPPGYPPADGYPAPGGNPPPGAYAPSGAYVPPGAYGPPPAKPRTGRRNLIIGLSLAALLVVGCCGVGLAFSQSDDDTSEAGKRSGIGAATPTGTGPMSPQQYAQLLAASDNAIRVPFAKLNTGDPAAFARAAQAAAPVIHAEAGKLRATEPPAGAQSVHAQLTHQLDSLGDMVEDTAGAKQECPAASPFATVLRSGWAGGLRENARKLAAADTTYKFGTFLPAAPKEQKRRLKNGTFVKQSGAGGLGHLKIKNGASDTTISLVPSKGTKPKPVFTVYVRGGGTYTAKGIQDGTYRIYTASGEDWNADKKGFTRDCAYSKFDDTFKFTTTASSTSIWTITLTPVVGGNASTSDVDPSTFPN</sequence>
<dbReference type="Proteomes" id="UP000271683">
    <property type="component" value="Unassembled WGS sequence"/>
</dbReference>
<name>A0A3N1GSF9_9ACTN</name>
<dbReference type="SUPFAM" id="SSF49493">
    <property type="entry name" value="HSP40/DnaJ peptide-binding domain"/>
    <property type="match status" value="1"/>
</dbReference>
<feature type="compositionally biased region" description="Low complexity" evidence="1">
    <location>
        <begin position="198"/>
        <end position="207"/>
    </location>
</feature>
<keyword evidence="2" id="KW-0472">Membrane</keyword>
<comment type="caution">
    <text evidence="3">The sequence shown here is derived from an EMBL/GenBank/DDBJ whole genome shotgun (WGS) entry which is preliminary data.</text>
</comment>
<accession>A0A3N1GSF9</accession>
<dbReference type="GO" id="GO:0051082">
    <property type="term" value="F:unfolded protein binding"/>
    <property type="evidence" value="ECO:0007669"/>
    <property type="project" value="InterPro"/>
</dbReference>
<reference evidence="3 4" key="1">
    <citation type="submission" date="2018-11" db="EMBL/GenBank/DDBJ databases">
        <title>Sequencing the genomes of 1000 actinobacteria strains.</title>
        <authorList>
            <person name="Klenk H.-P."/>
        </authorList>
    </citation>
    <scope>NUCLEOTIDE SEQUENCE [LARGE SCALE GENOMIC DNA]</scope>
    <source>
        <strain evidence="3 4">DSM 43634</strain>
    </source>
</reference>
<keyword evidence="2" id="KW-0812">Transmembrane</keyword>
<evidence type="ECO:0000313" key="3">
    <source>
        <dbReference type="EMBL" id="ROP33191.1"/>
    </source>
</evidence>
<dbReference type="OrthoDB" id="3680722at2"/>
<organism evidence="3 4">
    <name type="scientific">Couchioplanes caeruleus</name>
    <dbReference type="NCBI Taxonomy" id="56438"/>
    <lineage>
        <taxon>Bacteria</taxon>
        <taxon>Bacillati</taxon>
        <taxon>Actinomycetota</taxon>
        <taxon>Actinomycetes</taxon>
        <taxon>Micromonosporales</taxon>
        <taxon>Micromonosporaceae</taxon>
        <taxon>Couchioplanes</taxon>
    </lineage>
</organism>
<proteinExistence type="predicted"/>
<dbReference type="GO" id="GO:0006457">
    <property type="term" value="P:protein folding"/>
    <property type="evidence" value="ECO:0007669"/>
    <property type="project" value="InterPro"/>
</dbReference>
<gene>
    <name evidence="3" type="ORF">EDD30_6160</name>
</gene>
<dbReference type="InterPro" id="IPR008971">
    <property type="entry name" value="HSP40/DnaJ_pept-bd"/>
</dbReference>
<evidence type="ECO:0000313" key="4">
    <source>
        <dbReference type="Proteomes" id="UP000271683"/>
    </source>
</evidence>
<evidence type="ECO:0000256" key="2">
    <source>
        <dbReference type="SAM" id="Phobius"/>
    </source>
</evidence>
<feature type="transmembrane region" description="Helical" evidence="2">
    <location>
        <begin position="160"/>
        <end position="181"/>
    </location>
</feature>
<feature type="region of interest" description="Disordered" evidence="1">
    <location>
        <begin position="73"/>
        <end position="114"/>
    </location>
</feature>
<dbReference type="EMBL" id="RJKL01000001">
    <property type="protein sequence ID" value="ROP33191.1"/>
    <property type="molecule type" value="Genomic_DNA"/>
</dbReference>
<protein>
    <submittedName>
        <fullName evidence="3">Uncharacterized protein</fullName>
    </submittedName>
</protein>
<dbReference type="RefSeq" id="WP_143162848.1">
    <property type="nucleotide sequence ID" value="NZ_RJKL01000001.1"/>
</dbReference>
<keyword evidence="2" id="KW-1133">Transmembrane helix</keyword>
<evidence type="ECO:0000256" key="1">
    <source>
        <dbReference type="SAM" id="MobiDB-lite"/>
    </source>
</evidence>